<accession>A0ABV9QWD2</accession>
<dbReference type="InterPro" id="IPR005122">
    <property type="entry name" value="Uracil-DNA_glycosylase-like"/>
</dbReference>
<dbReference type="RefSeq" id="WP_380019571.1">
    <property type="nucleotide sequence ID" value="NZ_JBHSHD010000005.1"/>
</dbReference>
<dbReference type="Proteomes" id="UP001595886">
    <property type="component" value="Unassembled WGS sequence"/>
</dbReference>
<comment type="caution">
    <text evidence="3">The sequence shown here is derived from an EMBL/GenBank/DDBJ whole genome shotgun (WGS) entry which is preliminary data.</text>
</comment>
<keyword evidence="3" id="KW-0326">Glycosidase</keyword>
<feature type="compositionally biased region" description="Low complexity" evidence="1">
    <location>
        <begin position="1"/>
        <end position="16"/>
    </location>
</feature>
<dbReference type="Gene3D" id="3.40.470.10">
    <property type="entry name" value="Uracil-DNA glycosylase-like domain"/>
    <property type="match status" value="1"/>
</dbReference>
<gene>
    <name evidence="3" type="ORF">ACFO6Q_05555</name>
</gene>
<keyword evidence="3" id="KW-0378">Hydrolase</keyword>
<dbReference type="NCBIfam" id="TIGR04274">
    <property type="entry name" value="hypoxanDNAglyco"/>
    <property type="match status" value="1"/>
</dbReference>
<protein>
    <submittedName>
        <fullName evidence="3">DNA-deoxyinosine glycosylase</fullName>
        <ecNumber evidence="3">3.2.2.15</ecNumber>
    </submittedName>
</protein>
<name>A0ABV9QWD2_9GAMM</name>
<dbReference type="SUPFAM" id="SSF52141">
    <property type="entry name" value="Uracil-DNA glycosylase-like"/>
    <property type="match status" value="1"/>
</dbReference>
<feature type="domain" description="Uracil-DNA glycosylase-like" evidence="2">
    <location>
        <begin position="34"/>
        <end position="193"/>
    </location>
</feature>
<evidence type="ECO:0000313" key="4">
    <source>
        <dbReference type="Proteomes" id="UP001595886"/>
    </source>
</evidence>
<organism evidence="3 4">
    <name type="scientific">Dokdonella ginsengisoli</name>
    <dbReference type="NCBI Taxonomy" id="363846"/>
    <lineage>
        <taxon>Bacteria</taxon>
        <taxon>Pseudomonadati</taxon>
        <taxon>Pseudomonadota</taxon>
        <taxon>Gammaproteobacteria</taxon>
        <taxon>Lysobacterales</taxon>
        <taxon>Rhodanobacteraceae</taxon>
        <taxon>Dokdonella</taxon>
    </lineage>
</organism>
<dbReference type="InterPro" id="IPR036895">
    <property type="entry name" value="Uracil-DNA_glycosylase-like_sf"/>
</dbReference>
<proteinExistence type="predicted"/>
<dbReference type="SMART" id="SM00986">
    <property type="entry name" value="UDG"/>
    <property type="match status" value="1"/>
</dbReference>
<dbReference type="EMBL" id="JBHSHD010000005">
    <property type="protein sequence ID" value="MFC4819777.1"/>
    <property type="molecule type" value="Genomic_DNA"/>
</dbReference>
<keyword evidence="4" id="KW-1185">Reference proteome</keyword>
<dbReference type="InterPro" id="IPR026353">
    <property type="entry name" value="Hypoxan-DNA_Glyclase"/>
</dbReference>
<dbReference type="EC" id="3.2.2.15" evidence="3"/>
<evidence type="ECO:0000313" key="3">
    <source>
        <dbReference type="EMBL" id="MFC4819777.1"/>
    </source>
</evidence>
<dbReference type="Pfam" id="PF03167">
    <property type="entry name" value="UDG"/>
    <property type="match status" value="1"/>
</dbReference>
<feature type="region of interest" description="Disordered" evidence="1">
    <location>
        <begin position="1"/>
        <end position="23"/>
    </location>
</feature>
<evidence type="ECO:0000259" key="2">
    <source>
        <dbReference type="SMART" id="SM00986"/>
    </source>
</evidence>
<reference evidence="4" key="1">
    <citation type="journal article" date="2019" name="Int. J. Syst. Evol. Microbiol.">
        <title>The Global Catalogue of Microorganisms (GCM) 10K type strain sequencing project: providing services to taxonomists for standard genome sequencing and annotation.</title>
        <authorList>
            <consortium name="The Broad Institute Genomics Platform"/>
            <consortium name="The Broad Institute Genome Sequencing Center for Infectious Disease"/>
            <person name="Wu L."/>
            <person name="Ma J."/>
        </authorList>
    </citation>
    <scope>NUCLEOTIDE SEQUENCE [LARGE SCALE GENOMIC DNA]</scope>
    <source>
        <strain evidence="4">CCUG 30340</strain>
    </source>
</reference>
<dbReference type="GO" id="GO:0033958">
    <property type="term" value="F:DNA-deoxyinosine glycosylase activity"/>
    <property type="evidence" value="ECO:0007669"/>
    <property type="project" value="UniProtKB-EC"/>
</dbReference>
<evidence type="ECO:0000256" key="1">
    <source>
        <dbReference type="SAM" id="MobiDB-lite"/>
    </source>
</evidence>
<dbReference type="CDD" id="cd10032">
    <property type="entry name" value="UDG-F6_HDG"/>
    <property type="match status" value="1"/>
</dbReference>
<sequence length="207" mass="21929">MSASKRGAAKAASPRGNGAQGRSAGASAIVESFPPQVGAGCRLLLLGTAPSVASLAQRQSYAHPHNLFWPFMGLLYAAGPELPYAERIARLHALGIGIWDVLERCERPGSLDSGIVPASEVPNDIPGLLRAHPTIAAIALNGAKAQQVFARRIEPAIEARTRAGLAVLALPSTSPANASIPRATKFERWRELLRWVPVPDRSGERVP</sequence>
<dbReference type="SMART" id="SM00987">
    <property type="entry name" value="UreE_C"/>
    <property type="match status" value="1"/>
</dbReference>